<feature type="domain" description="DUF4214" evidence="2">
    <location>
        <begin position="64"/>
        <end position="121"/>
    </location>
</feature>
<proteinExistence type="predicted"/>
<gene>
    <name evidence="3" type="ORF">HOP52_09695</name>
</gene>
<organism evidence="3 4">
    <name type="scientific">Billgrantia campisalis</name>
    <dbReference type="NCBI Taxonomy" id="74661"/>
    <lineage>
        <taxon>Bacteria</taxon>
        <taxon>Pseudomonadati</taxon>
        <taxon>Pseudomonadota</taxon>
        <taxon>Gammaproteobacteria</taxon>
        <taxon>Oceanospirillales</taxon>
        <taxon>Halomonadaceae</taxon>
        <taxon>Billgrantia</taxon>
    </lineage>
</organism>
<dbReference type="InterPro" id="IPR025282">
    <property type="entry name" value="DUF4214"/>
</dbReference>
<dbReference type="InterPro" id="IPR029063">
    <property type="entry name" value="SAM-dependent_MTases_sf"/>
</dbReference>
<reference evidence="3 4" key="1">
    <citation type="submission" date="2020-05" db="EMBL/GenBank/DDBJ databases">
        <title>Comparative genomic analysis of denitrifying bacteria from Halomonas genus.</title>
        <authorList>
            <person name="Wang L."/>
            <person name="Shao Z."/>
        </authorList>
    </citation>
    <scope>NUCLEOTIDE SEQUENCE [LARGE SCALE GENOMIC DNA]</scope>
    <source>
        <strain evidence="3 4">A4</strain>
    </source>
</reference>
<comment type="caution">
    <text evidence="3">The sequence shown here is derived from an EMBL/GenBank/DDBJ whole genome shotgun (WGS) entry which is preliminary data.</text>
</comment>
<feature type="compositionally biased region" description="Polar residues" evidence="1">
    <location>
        <begin position="238"/>
        <end position="259"/>
    </location>
</feature>
<keyword evidence="4" id="KW-1185">Reference proteome</keyword>
<dbReference type="CDD" id="cd02440">
    <property type="entry name" value="AdoMet_MTases"/>
    <property type="match status" value="1"/>
</dbReference>
<dbReference type="Proteomes" id="UP000814385">
    <property type="component" value="Unassembled WGS sequence"/>
</dbReference>
<evidence type="ECO:0000259" key="2">
    <source>
        <dbReference type="Pfam" id="PF13946"/>
    </source>
</evidence>
<keyword evidence="3" id="KW-0808">Transferase</keyword>
<evidence type="ECO:0000256" key="1">
    <source>
        <dbReference type="SAM" id="MobiDB-lite"/>
    </source>
</evidence>
<sequence length="500" mass="56037">MSESQQTELEALVNRLRDAAATLDAEQPPIAPPIGDWRRQLLALREGLSAPDPLLDPRRPELAELLAWDRDAEAFLATLYRYLLGREIDPEGRDYYLGILPELGRLQVAALLADSQESREHCRHQGVELPAGLRRVIAAANRAGRLDRRYLPVQRLLTRLLALVTRWRRRDWRHEASLARLLAQRATWEQERRELITAVLEMDDRQNQFGQRQDHEYARQRSLWEQLAVLRKRTASGATSPSALSTAPPTHPATAQSVASAPPESPLGAGMDEELDAYYLAFEAAFRGPEADIASHLDHYRDAWTRARQAGERALDLGCGRGEWLRLLQRAGFAPRGIDLNATMVAHCREQGFDVAHQDALAALRECEAGSQALISGFHIAEHLPFESLFQLVAEAYRALVPGGVLILETPNPENLIVASYSFYHDLTHRHPLTPPTLQFLLRFHGFGDTAIRRFNPPPEQTRVPGEGPVVERLNAMLAAPMDYAVVGTKPMAGEEERQP</sequence>
<keyword evidence="3" id="KW-0489">Methyltransferase</keyword>
<accession>A0ABS9P8C6</accession>
<name>A0ABS9P8C6_9GAMM</name>
<dbReference type="Gene3D" id="3.40.50.150">
    <property type="entry name" value="Vaccinia Virus protein VP39"/>
    <property type="match status" value="1"/>
</dbReference>
<dbReference type="RefSeq" id="WP_238977178.1">
    <property type="nucleotide sequence ID" value="NZ_JABFUC010000007.1"/>
</dbReference>
<protein>
    <submittedName>
        <fullName evidence="3">Methyltransferase domain-containing protein</fullName>
    </submittedName>
</protein>
<dbReference type="Pfam" id="PF13946">
    <property type="entry name" value="DUF4214"/>
    <property type="match status" value="1"/>
</dbReference>
<dbReference type="Pfam" id="PF13489">
    <property type="entry name" value="Methyltransf_23"/>
    <property type="match status" value="1"/>
</dbReference>
<dbReference type="GO" id="GO:0032259">
    <property type="term" value="P:methylation"/>
    <property type="evidence" value="ECO:0007669"/>
    <property type="project" value="UniProtKB-KW"/>
</dbReference>
<dbReference type="EMBL" id="JABFUC010000007">
    <property type="protein sequence ID" value="MCG6658026.1"/>
    <property type="molecule type" value="Genomic_DNA"/>
</dbReference>
<dbReference type="SUPFAM" id="SSF53335">
    <property type="entry name" value="S-adenosyl-L-methionine-dependent methyltransferases"/>
    <property type="match status" value="1"/>
</dbReference>
<evidence type="ECO:0000313" key="4">
    <source>
        <dbReference type="Proteomes" id="UP000814385"/>
    </source>
</evidence>
<feature type="region of interest" description="Disordered" evidence="1">
    <location>
        <begin position="238"/>
        <end position="267"/>
    </location>
</feature>
<dbReference type="PANTHER" id="PTHR43861">
    <property type="entry name" value="TRANS-ACONITATE 2-METHYLTRANSFERASE-RELATED"/>
    <property type="match status" value="1"/>
</dbReference>
<dbReference type="GO" id="GO:0008168">
    <property type="term" value="F:methyltransferase activity"/>
    <property type="evidence" value="ECO:0007669"/>
    <property type="project" value="UniProtKB-KW"/>
</dbReference>
<evidence type="ECO:0000313" key="3">
    <source>
        <dbReference type="EMBL" id="MCG6658026.1"/>
    </source>
</evidence>